<accession>A0A6P6NR55</accession>
<evidence type="ECO:0000259" key="4">
    <source>
        <dbReference type="PROSITE" id="PS50054"/>
    </source>
</evidence>
<dbReference type="GO" id="GO:0008138">
    <property type="term" value="F:protein tyrosine/serine/threonine phosphatase activity"/>
    <property type="evidence" value="ECO:0007669"/>
    <property type="project" value="InterPro"/>
</dbReference>
<evidence type="ECO:0000313" key="7">
    <source>
        <dbReference type="RefSeq" id="XP_026111367.1"/>
    </source>
</evidence>
<dbReference type="InterPro" id="IPR000387">
    <property type="entry name" value="Tyr_Pase_dom"/>
</dbReference>
<feature type="region of interest" description="Disordered" evidence="3">
    <location>
        <begin position="183"/>
        <end position="206"/>
    </location>
</feature>
<feature type="region of interest" description="Disordered" evidence="3">
    <location>
        <begin position="788"/>
        <end position="819"/>
    </location>
</feature>
<dbReference type="SUPFAM" id="SSF52799">
    <property type="entry name" value="(Phosphotyrosine protein) phosphatases II"/>
    <property type="match status" value="2"/>
</dbReference>
<dbReference type="PROSITE" id="PS50054">
    <property type="entry name" value="TYR_PHOSPHATASE_DUAL"/>
    <property type="match status" value="2"/>
</dbReference>
<dbReference type="GO" id="GO:0043409">
    <property type="term" value="P:negative regulation of MAPK cascade"/>
    <property type="evidence" value="ECO:0007669"/>
    <property type="project" value="TreeGrafter"/>
</dbReference>
<dbReference type="GeneID" id="113087407"/>
<dbReference type="InterPro" id="IPR020405">
    <property type="entry name" value="Atypical_DUSP_subfamA"/>
</dbReference>
<dbReference type="OrthoDB" id="8776410at2759"/>
<evidence type="ECO:0000256" key="2">
    <source>
        <dbReference type="PIRSR" id="PIRSR620405-1"/>
    </source>
</evidence>
<dbReference type="KEGG" id="caua:113087407"/>
<dbReference type="InterPro" id="IPR029021">
    <property type="entry name" value="Prot-tyrosine_phosphatase-like"/>
</dbReference>
<dbReference type="Pfam" id="PF00782">
    <property type="entry name" value="DSPc"/>
    <property type="match status" value="2"/>
</dbReference>
<gene>
    <name evidence="7" type="primary">LOC113087407</name>
</gene>
<evidence type="ECO:0000256" key="3">
    <source>
        <dbReference type="SAM" id="MobiDB-lite"/>
    </source>
</evidence>
<dbReference type="GO" id="GO:0005737">
    <property type="term" value="C:cytoplasm"/>
    <property type="evidence" value="ECO:0007669"/>
    <property type="project" value="TreeGrafter"/>
</dbReference>
<feature type="domain" description="Tyrosine specific protein phosphatases" evidence="5">
    <location>
        <begin position="1195"/>
        <end position="1253"/>
    </location>
</feature>
<dbReference type="Gene3D" id="3.90.190.10">
    <property type="entry name" value="Protein tyrosine phosphatase superfamily"/>
    <property type="match status" value="2"/>
</dbReference>
<dbReference type="Proteomes" id="UP000515129">
    <property type="component" value="Chromosome 5"/>
</dbReference>
<keyword evidence="6" id="KW-1185">Reference proteome</keyword>
<reference evidence="7" key="1">
    <citation type="submission" date="2025-08" db="UniProtKB">
        <authorList>
            <consortium name="RefSeq"/>
        </authorList>
    </citation>
    <scope>IDENTIFICATION</scope>
    <source>
        <strain evidence="7">Wakin</strain>
        <tissue evidence="7">Muscle</tissue>
    </source>
</reference>
<feature type="region of interest" description="Disordered" evidence="3">
    <location>
        <begin position="115"/>
        <end position="146"/>
    </location>
</feature>
<feature type="domain" description="Tyrosine specific protein phosphatases" evidence="5">
    <location>
        <begin position="522"/>
        <end position="580"/>
    </location>
</feature>
<protein>
    <submittedName>
        <fullName evidence="7">Uncharacterized protein LOC113087407</fullName>
    </submittedName>
</protein>
<evidence type="ECO:0000259" key="5">
    <source>
        <dbReference type="PROSITE" id="PS50056"/>
    </source>
</evidence>
<name>A0A6P6NR55_CARAU</name>
<sequence>MRTTDTMSTDVREVLLEVYVNDAFYLGDSYWASDDKDVQLEFEITDDIYDLISGSASRELDVQLEVVTVDHVSGRYCSPGEMRVQLEVNSSDNISVCEVKDLQLEMNRNDSISELKSPTLVSEDLSDPAGPSVEEANDQGGLDAENSPTGLTVWEITRKMVAIFQQIFAVFQTKMPETVGQREVDLPNPKESFVPDPSAPKPEPEMDLLDTEQSCIPEPEVDLVVPSEPKLDLVDPEESCASPKETTKATKNKKVLGFVVTKRVEYATVRNMKKTFLQNDRSNSAWPEMDLNVCEPKPIEDLVAPPKWDLVDAVELYTPSPSVPEPDSEEDLDDPLEREWDKDSMELYAPGSSVPEPDAEEDLVDSVELYLPGPSVLKPRPEWDLATPVDLGAPSPSVLEPESTVLSELASLENYVPLNMLQLEDRLKQCTLLKQRHVTNVWPRVFIGDEEAATDRDMLQEMCITHILNAAAPKKDLNYFLGKSYVEDLEGTVNTGSRYYRGLHINYYSLPTTDRHCSDIRKCFMPAAKFIDKAVNKPGSKVLICCKQGVDHSATLFLAYLMICHDMMVEDAIDDVIKSRRIQPSRDFLKELMLLNADLVNKRKLKLEDIKKGKKTRKWQLKKKCRDILKDIKENVHINDLKIEIYLICTDSVYQITLQFKLTLPDTVYLSVSMRTTDTMSTDVREVLLEVYVNDAFYFGDSYWASDDKDVQLEFEITDDIYDLISGSASRELDVQLEVVTVDHVSGRYCSPGEMRVQLEVNSSDNISVCEVKDLQLEMNRNDSISELKSPTLVSEDLSDPAGPSVEEANDQGGLDAENSPTGLTVWEITRKMVAIFQQIFAVFQTKMPETVGQREVDLPDPKESFVPDPSALKPEPEMDLLDTEQSCIPEPEVDLVVPSEPKLDLVDPEESCASPKETTKATKNKKVLGFVVTKRVEYATVRNMKKTFLQNDRSNSAWPEMDLNVCEPKPIEDLVAPPKWDLVDAVELYTPSPSVPEPDSEEDLDDPLEREWDKDSMELYAPGSSVPEPDAEEDLVDSVELYLPGPSVLKPRPEWDLATPVDLGAPSPSVLEPESTVLSELASLENYVPLNMLQLEDRLKQCTLLKQRHVTNVWPRVFIGDEEAATDRDMLQEMCITHILNAAAPKKDLNYFLGKSYVEDLEGTVNTGSRYYRGLHINYYSLPTTDRHCSDISKCFMPAAKFIDKAVNKPGSKVLICCKQGVDHSVTLFLAYLMICHDMMVEDAIDDVIKSRRIQPSRDFLKELMLLNADLVNKRKLKLEDIKKGKKRRKWQLKKKCRDILKDIKENVHI</sequence>
<dbReference type="PANTHER" id="PTHR45682">
    <property type="entry name" value="AGAP008228-PA"/>
    <property type="match status" value="1"/>
</dbReference>
<dbReference type="PANTHER" id="PTHR45682:SF3">
    <property type="entry name" value="DUAL SPECIFICITY PROTEIN PHOSPHATASE"/>
    <property type="match status" value="1"/>
</dbReference>
<proteinExistence type="inferred from homology"/>
<feature type="active site" description="Phosphocysteine intermediate" evidence="2">
    <location>
        <position position="1219"/>
    </location>
</feature>
<dbReference type="RefSeq" id="XP_026111367.1">
    <property type="nucleotide sequence ID" value="XM_026255582.1"/>
</dbReference>
<evidence type="ECO:0000313" key="6">
    <source>
        <dbReference type="Proteomes" id="UP000515129"/>
    </source>
</evidence>
<dbReference type="PROSITE" id="PS50056">
    <property type="entry name" value="TYR_PHOSPHATASE_2"/>
    <property type="match status" value="2"/>
</dbReference>
<feature type="domain" description="Tyrosine-protein phosphatase" evidence="4">
    <location>
        <begin position="1110"/>
        <end position="1274"/>
    </location>
</feature>
<evidence type="ECO:0000256" key="1">
    <source>
        <dbReference type="ARBA" id="ARBA00008601"/>
    </source>
</evidence>
<comment type="similarity">
    <text evidence="1">Belongs to the protein-tyrosine phosphatase family. Non-receptor class dual specificity subfamily.</text>
</comment>
<dbReference type="GO" id="GO:0033549">
    <property type="term" value="F:MAP kinase phosphatase activity"/>
    <property type="evidence" value="ECO:0007669"/>
    <property type="project" value="TreeGrafter"/>
</dbReference>
<feature type="domain" description="Tyrosine-protein phosphatase" evidence="4">
    <location>
        <begin position="437"/>
        <end position="601"/>
    </location>
</feature>
<dbReference type="InterPro" id="IPR020422">
    <property type="entry name" value="TYR_PHOSPHATASE_DUAL_dom"/>
</dbReference>
<dbReference type="SMART" id="SM00195">
    <property type="entry name" value="DSPc"/>
    <property type="match status" value="2"/>
</dbReference>
<dbReference type="InterPro" id="IPR000340">
    <property type="entry name" value="Dual-sp_phosphatase_cat-dom"/>
</dbReference>
<organism evidence="6 7">
    <name type="scientific">Carassius auratus</name>
    <name type="common">Goldfish</name>
    <dbReference type="NCBI Taxonomy" id="7957"/>
    <lineage>
        <taxon>Eukaryota</taxon>
        <taxon>Metazoa</taxon>
        <taxon>Chordata</taxon>
        <taxon>Craniata</taxon>
        <taxon>Vertebrata</taxon>
        <taxon>Euteleostomi</taxon>
        <taxon>Actinopterygii</taxon>
        <taxon>Neopterygii</taxon>
        <taxon>Teleostei</taxon>
        <taxon>Ostariophysi</taxon>
        <taxon>Cypriniformes</taxon>
        <taxon>Cyprinidae</taxon>
        <taxon>Cyprininae</taxon>
        <taxon>Carassius</taxon>
    </lineage>
</organism>